<protein>
    <submittedName>
        <fullName evidence="1">Uncharacterized protein</fullName>
    </submittedName>
</protein>
<dbReference type="STRING" id="1302690.BUE76_01440"/>
<evidence type="ECO:0000313" key="2">
    <source>
        <dbReference type="Proteomes" id="UP000184368"/>
    </source>
</evidence>
<dbReference type="AlphaFoldDB" id="A0A1M4TBS0"/>
<dbReference type="RefSeq" id="WP_073039371.1">
    <property type="nucleotide sequence ID" value="NZ_FQUO01000001.1"/>
</dbReference>
<gene>
    <name evidence="1" type="ORF">SAMN05444008_101377</name>
</gene>
<name>A0A1M4TBS0_9BACT</name>
<dbReference type="Proteomes" id="UP000184368">
    <property type="component" value="Unassembled WGS sequence"/>
</dbReference>
<keyword evidence="2" id="KW-1185">Reference proteome</keyword>
<accession>A0A1M4TBS0</accession>
<dbReference type="OrthoDB" id="893108at2"/>
<organism evidence="1 2">
    <name type="scientific">Cnuella takakiae</name>
    <dbReference type="NCBI Taxonomy" id="1302690"/>
    <lineage>
        <taxon>Bacteria</taxon>
        <taxon>Pseudomonadati</taxon>
        <taxon>Bacteroidota</taxon>
        <taxon>Chitinophagia</taxon>
        <taxon>Chitinophagales</taxon>
        <taxon>Chitinophagaceae</taxon>
        <taxon>Cnuella</taxon>
    </lineage>
</organism>
<proteinExistence type="predicted"/>
<sequence length="307" mass="35029">MKNDLVINTIIIDDDIDYATELAGAAAEYNISLLHYANLQSALEEIADNASVDFIILDALCLVDEEDTAVDFDFVGNALLGLNEINTKRDKPIPFCLNTGFADNKKVTRHIGKLDVFEKVTDQSRLFQYIVDRITKSDEYLARQQHTEIFELFKKGYLDKEVESMLVSVLCAEFDPISVSLIKEQATQIRAIQEAIYKSLNRLSSNILPDKFFRTGNGMLDFNAAKKWLSGRRPADDGKEFTDKEFDYQGSDLDNLSTSIYWITGNLIHYSPDRVYQNSRYTLEALKFALLEQLLWFRQLVQNIAST</sequence>
<evidence type="ECO:0000313" key="1">
    <source>
        <dbReference type="EMBL" id="SHE41962.1"/>
    </source>
</evidence>
<dbReference type="Gene3D" id="3.40.50.2300">
    <property type="match status" value="1"/>
</dbReference>
<reference evidence="1 2" key="1">
    <citation type="submission" date="2016-11" db="EMBL/GenBank/DDBJ databases">
        <authorList>
            <person name="Jaros S."/>
            <person name="Januszkiewicz K."/>
            <person name="Wedrychowicz H."/>
        </authorList>
    </citation>
    <scope>NUCLEOTIDE SEQUENCE [LARGE SCALE GENOMIC DNA]</scope>
    <source>
        <strain evidence="1 2">DSM 26897</strain>
    </source>
</reference>
<dbReference type="EMBL" id="FQUO01000001">
    <property type="protein sequence ID" value="SHE41962.1"/>
    <property type="molecule type" value="Genomic_DNA"/>
</dbReference>